<accession>A0A4Y2Q4Y8</accession>
<dbReference type="Proteomes" id="UP000499080">
    <property type="component" value="Unassembled WGS sequence"/>
</dbReference>
<evidence type="ECO:0000313" key="2">
    <source>
        <dbReference type="Proteomes" id="UP000499080"/>
    </source>
</evidence>
<organism evidence="1 2">
    <name type="scientific">Araneus ventricosus</name>
    <name type="common">Orbweaver spider</name>
    <name type="synonym">Epeira ventricosa</name>
    <dbReference type="NCBI Taxonomy" id="182803"/>
    <lineage>
        <taxon>Eukaryota</taxon>
        <taxon>Metazoa</taxon>
        <taxon>Ecdysozoa</taxon>
        <taxon>Arthropoda</taxon>
        <taxon>Chelicerata</taxon>
        <taxon>Arachnida</taxon>
        <taxon>Araneae</taxon>
        <taxon>Araneomorphae</taxon>
        <taxon>Entelegynae</taxon>
        <taxon>Araneoidea</taxon>
        <taxon>Araneidae</taxon>
        <taxon>Araneus</taxon>
    </lineage>
</organism>
<keyword evidence="2" id="KW-1185">Reference proteome</keyword>
<proteinExistence type="predicted"/>
<protein>
    <submittedName>
        <fullName evidence="1">Uncharacterized protein</fullName>
    </submittedName>
</protein>
<evidence type="ECO:0000313" key="1">
    <source>
        <dbReference type="EMBL" id="GBN58474.1"/>
    </source>
</evidence>
<gene>
    <name evidence="1" type="ORF">AVEN_187352_1</name>
</gene>
<comment type="caution">
    <text evidence="1">The sequence shown here is derived from an EMBL/GenBank/DDBJ whole genome shotgun (WGS) entry which is preliminary data.</text>
</comment>
<dbReference type="EMBL" id="BGPR01012936">
    <property type="protein sequence ID" value="GBN58474.1"/>
    <property type="molecule type" value="Genomic_DNA"/>
</dbReference>
<sequence length="128" mass="15308">MDWHFYHCSRAFVQVNVEPQQWIPLNDNPDVRDQVIRSVLDTYPQRLQNEEVKSIRWVYTWRAEYDQNSLDTICSVFDARNLLRNLQQDSICNICTCTLKSVQLLYWNKDANRTYREYPISNFGGVLL</sequence>
<dbReference type="OrthoDB" id="8196283at2759"/>
<reference evidence="1 2" key="1">
    <citation type="journal article" date="2019" name="Sci. Rep.">
        <title>Orb-weaving spider Araneus ventricosus genome elucidates the spidroin gene catalogue.</title>
        <authorList>
            <person name="Kono N."/>
            <person name="Nakamura H."/>
            <person name="Ohtoshi R."/>
            <person name="Moran D.A.P."/>
            <person name="Shinohara A."/>
            <person name="Yoshida Y."/>
            <person name="Fujiwara M."/>
            <person name="Mori M."/>
            <person name="Tomita M."/>
            <person name="Arakawa K."/>
        </authorList>
    </citation>
    <scope>NUCLEOTIDE SEQUENCE [LARGE SCALE GENOMIC DNA]</scope>
</reference>
<name>A0A4Y2Q4Y8_ARAVE</name>
<dbReference type="AlphaFoldDB" id="A0A4Y2Q4Y8"/>